<gene>
    <name evidence="7" type="ORF">FB567DRAFT_601324</name>
</gene>
<sequence length="532" mass="59112">MSYSAESNSLEKGHVEKLDLRPTVTAPPLPDSLKVDGGLVLRAEGLTNIDNIRLAKDGHTVLIPQPTQHEGDCLNWSSTKKHLLLVTVAWGSLTADFVSAMSSAPIVQQSIVWNMTLNDVNRPTGISVLILGICGLIWVPMASYWGRAPVLFWTTIIGFAFTLATPFAKDFPTFFVLRSFVAAFQTAAQTVSLAFLKDIFFFHERARKIGLWACLYICSPYLGPMLGNFVVGKTQDWHDPYWMCVGVAGIQLILNFLFVDETWFNRDFPTASQPDRPQTFGGRMSRLTGIWQIRNSGYFPTFLDTYKTVFYVVLQPQFALVFLSYFLVFCWIIGINITTAVIFATPIKYGGYGYNNVQLGYLHFSPIVGVILAEIFGHYFNDFLARRYIAKHGGIFEPEVRLWPVYIGALFNVPGVVLVGQTVANHWSVAGAVFGWGMFGFGIMLGSVVLTAYSLDAFPTAPAEVAAWLNLARTIGGFAVGLFQEPWGHRTGYDVSFGIQAAICALSVVPVVLVHIYGHRMRQRTAEKSKVF</sequence>
<comment type="caution">
    <text evidence="7">The sequence shown here is derived from an EMBL/GenBank/DDBJ whole genome shotgun (WGS) entry which is preliminary data.</text>
</comment>
<feature type="region of interest" description="Disordered" evidence="5">
    <location>
        <begin position="1"/>
        <end position="23"/>
    </location>
</feature>
<dbReference type="Gene3D" id="1.20.1250.20">
    <property type="entry name" value="MFS general substrate transporter like domains"/>
    <property type="match status" value="1"/>
</dbReference>
<feature type="transmembrane region" description="Helical" evidence="6">
    <location>
        <begin position="240"/>
        <end position="259"/>
    </location>
</feature>
<dbReference type="GO" id="GO:0005886">
    <property type="term" value="C:plasma membrane"/>
    <property type="evidence" value="ECO:0007669"/>
    <property type="project" value="TreeGrafter"/>
</dbReference>
<evidence type="ECO:0000313" key="7">
    <source>
        <dbReference type="EMBL" id="KAH7095429.1"/>
    </source>
</evidence>
<feature type="compositionally biased region" description="Basic and acidic residues" evidence="5">
    <location>
        <begin position="9"/>
        <end position="20"/>
    </location>
</feature>
<dbReference type="InterPro" id="IPR011701">
    <property type="entry name" value="MFS"/>
</dbReference>
<dbReference type="PANTHER" id="PTHR23502">
    <property type="entry name" value="MAJOR FACILITATOR SUPERFAMILY"/>
    <property type="match status" value="1"/>
</dbReference>
<evidence type="ECO:0000313" key="8">
    <source>
        <dbReference type="Proteomes" id="UP000813461"/>
    </source>
</evidence>
<dbReference type="PANTHER" id="PTHR23502:SF22">
    <property type="entry name" value="MAJOR FACILITATOR SUPERFAMILY (MFS) PROFILE DOMAIN-CONTAINING PROTEIN"/>
    <property type="match status" value="1"/>
</dbReference>
<dbReference type="GO" id="GO:0022857">
    <property type="term" value="F:transmembrane transporter activity"/>
    <property type="evidence" value="ECO:0007669"/>
    <property type="project" value="InterPro"/>
</dbReference>
<dbReference type="EMBL" id="JAGMVJ010000001">
    <property type="protein sequence ID" value="KAH7095429.1"/>
    <property type="molecule type" value="Genomic_DNA"/>
</dbReference>
<proteinExistence type="predicted"/>
<keyword evidence="2 6" id="KW-0812">Transmembrane</keyword>
<organism evidence="7 8">
    <name type="scientific">Paraphoma chrysanthemicola</name>
    <dbReference type="NCBI Taxonomy" id="798071"/>
    <lineage>
        <taxon>Eukaryota</taxon>
        <taxon>Fungi</taxon>
        <taxon>Dikarya</taxon>
        <taxon>Ascomycota</taxon>
        <taxon>Pezizomycotina</taxon>
        <taxon>Dothideomycetes</taxon>
        <taxon>Pleosporomycetidae</taxon>
        <taxon>Pleosporales</taxon>
        <taxon>Pleosporineae</taxon>
        <taxon>Phaeosphaeriaceae</taxon>
        <taxon>Paraphoma</taxon>
    </lineage>
</organism>
<feature type="transmembrane region" description="Helical" evidence="6">
    <location>
        <begin position="465"/>
        <end position="483"/>
    </location>
</feature>
<evidence type="ECO:0000256" key="2">
    <source>
        <dbReference type="ARBA" id="ARBA00022692"/>
    </source>
</evidence>
<dbReference type="InterPro" id="IPR036259">
    <property type="entry name" value="MFS_trans_sf"/>
</dbReference>
<feature type="transmembrane region" description="Helical" evidence="6">
    <location>
        <begin position="209"/>
        <end position="228"/>
    </location>
</feature>
<evidence type="ECO:0000256" key="3">
    <source>
        <dbReference type="ARBA" id="ARBA00022989"/>
    </source>
</evidence>
<reference evidence="7" key="1">
    <citation type="journal article" date="2021" name="Nat. Commun.">
        <title>Genetic determinants of endophytism in the Arabidopsis root mycobiome.</title>
        <authorList>
            <person name="Mesny F."/>
            <person name="Miyauchi S."/>
            <person name="Thiergart T."/>
            <person name="Pickel B."/>
            <person name="Atanasova L."/>
            <person name="Karlsson M."/>
            <person name="Huettel B."/>
            <person name="Barry K.W."/>
            <person name="Haridas S."/>
            <person name="Chen C."/>
            <person name="Bauer D."/>
            <person name="Andreopoulos W."/>
            <person name="Pangilinan J."/>
            <person name="LaButti K."/>
            <person name="Riley R."/>
            <person name="Lipzen A."/>
            <person name="Clum A."/>
            <person name="Drula E."/>
            <person name="Henrissat B."/>
            <person name="Kohler A."/>
            <person name="Grigoriev I.V."/>
            <person name="Martin F.M."/>
            <person name="Hacquard S."/>
        </authorList>
    </citation>
    <scope>NUCLEOTIDE SEQUENCE</scope>
    <source>
        <strain evidence="7">MPI-SDFR-AT-0120</strain>
    </source>
</reference>
<feature type="transmembrane region" description="Helical" evidence="6">
    <location>
        <begin position="83"/>
        <end position="104"/>
    </location>
</feature>
<feature type="transmembrane region" description="Helical" evidence="6">
    <location>
        <begin position="402"/>
        <end position="423"/>
    </location>
</feature>
<protein>
    <submittedName>
        <fullName evidence="7">Major facilitator superfamily domain-containing protein</fullName>
    </submittedName>
</protein>
<keyword evidence="3 6" id="KW-1133">Transmembrane helix</keyword>
<dbReference type="SUPFAM" id="SSF103473">
    <property type="entry name" value="MFS general substrate transporter"/>
    <property type="match status" value="1"/>
</dbReference>
<feature type="transmembrane region" description="Helical" evidence="6">
    <location>
        <begin position="150"/>
        <end position="168"/>
    </location>
</feature>
<dbReference type="AlphaFoldDB" id="A0A8K0RG01"/>
<feature type="transmembrane region" description="Helical" evidence="6">
    <location>
        <begin position="124"/>
        <end position="143"/>
    </location>
</feature>
<feature type="transmembrane region" description="Helical" evidence="6">
    <location>
        <begin position="495"/>
        <end position="518"/>
    </location>
</feature>
<feature type="transmembrane region" description="Helical" evidence="6">
    <location>
        <begin position="174"/>
        <end position="197"/>
    </location>
</feature>
<keyword evidence="4 6" id="KW-0472">Membrane</keyword>
<evidence type="ECO:0000256" key="6">
    <source>
        <dbReference type="SAM" id="Phobius"/>
    </source>
</evidence>
<feature type="transmembrane region" description="Helical" evidence="6">
    <location>
        <begin position="429"/>
        <end position="453"/>
    </location>
</feature>
<dbReference type="Proteomes" id="UP000813461">
    <property type="component" value="Unassembled WGS sequence"/>
</dbReference>
<feature type="transmembrane region" description="Helical" evidence="6">
    <location>
        <begin position="318"/>
        <end position="343"/>
    </location>
</feature>
<name>A0A8K0RG01_9PLEO</name>
<dbReference type="OrthoDB" id="2533084at2759"/>
<keyword evidence="8" id="KW-1185">Reference proteome</keyword>
<dbReference type="Pfam" id="PF07690">
    <property type="entry name" value="MFS_1"/>
    <property type="match status" value="1"/>
</dbReference>
<comment type="subcellular location">
    <subcellularLocation>
        <location evidence="1">Membrane</location>
        <topology evidence="1">Multi-pass membrane protein</topology>
    </subcellularLocation>
</comment>
<evidence type="ECO:0000256" key="5">
    <source>
        <dbReference type="SAM" id="MobiDB-lite"/>
    </source>
</evidence>
<feature type="transmembrane region" description="Helical" evidence="6">
    <location>
        <begin position="363"/>
        <end position="381"/>
    </location>
</feature>
<accession>A0A8K0RG01</accession>
<evidence type="ECO:0000256" key="4">
    <source>
        <dbReference type="ARBA" id="ARBA00023136"/>
    </source>
</evidence>
<evidence type="ECO:0000256" key="1">
    <source>
        <dbReference type="ARBA" id="ARBA00004141"/>
    </source>
</evidence>